<keyword evidence="5" id="KW-0378">Hydrolase</keyword>
<sequence length="175" mass="19306">MIEQMAVKLARGIKQRSPEHPATVAVLTHSLAILINTFSILALTMVLGILTDHLHETFVVLVSFAALRMVSGGMHLRSGTFCVIVTTVMVLIVSHVEITVNWTWGVTAISFLIAARFAPTDIQKQSRIPRKYYPVLKILSIILISMNFLLGSSVVAASFLVQTLLLIPWKEVGNR</sequence>
<evidence type="ECO:0000256" key="6">
    <source>
        <dbReference type="ARBA" id="ARBA00022989"/>
    </source>
</evidence>
<dbReference type="RefSeq" id="WP_173126089.1">
    <property type="nucleotide sequence ID" value="NZ_JABMKX010000001.1"/>
</dbReference>
<gene>
    <name evidence="9" type="ORF">HQN87_00435</name>
</gene>
<dbReference type="Proteomes" id="UP000711047">
    <property type="component" value="Unassembled WGS sequence"/>
</dbReference>
<reference evidence="9 10" key="1">
    <citation type="submission" date="2020-05" db="EMBL/GenBank/DDBJ databases">
        <title>Paenibacillus glebae, sp. nov., Paenibacillus humi sp. nov., Paenibacillus pedi sp. nov., Paenibacillus terrestris sp. nov. and Paenibacillus terricola sp. nov., isolated from a forest top soil sample.</title>
        <authorList>
            <person name="Qi S."/>
            <person name="Carlier A."/>
            <person name="Cnockaert M."/>
            <person name="Vandamme P."/>
        </authorList>
    </citation>
    <scope>NUCLEOTIDE SEQUENCE [LARGE SCALE GENOMIC DNA]</scope>
    <source>
        <strain evidence="9 10">LMG 29502</strain>
    </source>
</reference>
<evidence type="ECO:0000256" key="7">
    <source>
        <dbReference type="ARBA" id="ARBA00023136"/>
    </source>
</evidence>
<evidence type="ECO:0000256" key="2">
    <source>
        <dbReference type="ARBA" id="ARBA00022654"/>
    </source>
</evidence>
<feature type="transmembrane region" description="Helical" evidence="8">
    <location>
        <begin position="21"/>
        <end position="47"/>
    </location>
</feature>
<evidence type="ECO:0000256" key="1">
    <source>
        <dbReference type="ARBA" id="ARBA00022475"/>
    </source>
</evidence>
<protein>
    <submittedName>
        <fullName evidence="9">Accessory gene regulator B family protein</fullName>
    </submittedName>
</protein>
<dbReference type="Pfam" id="PF04647">
    <property type="entry name" value="AgrB"/>
    <property type="match status" value="1"/>
</dbReference>
<keyword evidence="7 8" id="KW-0472">Membrane</keyword>
<evidence type="ECO:0000256" key="4">
    <source>
        <dbReference type="ARBA" id="ARBA00022692"/>
    </source>
</evidence>
<dbReference type="EMBL" id="JABMKX010000001">
    <property type="protein sequence ID" value="NQX43782.1"/>
    <property type="molecule type" value="Genomic_DNA"/>
</dbReference>
<comment type="caution">
    <text evidence="9">The sequence shown here is derived from an EMBL/GenBank/DDBJ whole genome shotgun (WGS) entry which is preliminary data.</text>
</comment>
<feature type="transmembrane region" description="Helical" evidence="8">
    <location>
        <begin position="78"/>
        <end position="96"/>
    </location>
</feature>
<keyword evidence="6 8" id="KW-1133">Transmembrane helix</keyword>
<evidence type="ECO:0000256" key="8">
    <source>
        <dbReference type="SAM" id="Phobius"/>
    </source>
</evidence>
<keyword evidence="4 8" id="KW-0812">Transmembrane</keyword>
<organism evidence="9 10">
    <name type="scientific">Paenibacillus tritici</name>
    <dbReference type="NCBI Taxonomy" id="1873425"/>
    <lineage>
        <taxon>Bacteria</taxon>
        <taxon>Bacillati</taxon>
        <taxon>Bacillota</taxon>
        <taxon>Bacilli</taxon>
        <taxon>Bacillales</taxon>
        <taxon>Paenibacillaceae</taxon>
        <taxon>Paenibacillus</taxon>
    </lineage>
</organism>
<proteinExistence type="predicted"/>
<feature type="transmembrane region" description="Helical" evidence="8">
    <location>
        <begin position="102"/>
        <end position="118"/>
    </location>
</feature>
<keyword evidence="10" id="KW-1185">Reference proteome</keyword>
<keyword evidence="2" id="KW-0673">Quorum sensing</keyword>
<feature type="transmembrane region" description="Helical" evidence="8">
    <location>
        <begin position="53"/>
        <end position="71"/>
    </location>
</feature>
<evidence type="ECO:0000256" key="5">
    <source>
        <dbReference type="ARBA" id="ARBA00022801"/>
    </source>
</evidence>
<dbReference type="SMART" id="SM00793">
    <property type="entry name" value="AgrB"/>
    <property type="match status" value="1"/>
</dbReference>
<keyword evidence="3" id="KW-0645">Protease</keyword>
<name>A0ABX2DGN7_9BACL</name>
<evidence type="ECO:0000313" key="9">
    <source>
        <dbReference type="EMBL" id="NQX43782.1"/>
    </source>
</evidence>
<evidence type="ECO:0000256" key="3">
    <source>
        <dbReference type="ARBA" id="ARBA00022670"/>
    </source>
</evidence>
<keyword evidence="1" id="KW-1003">Cell membrane</keyword>
<evidence type="ECO:0000313" key="10">
    <source>
        <dbReference type="Proteomes" id="UP000711047"/>
    </source>
</evidence>
<dbReference type="InterPro" id="IPR006741">
    <property type="entry name" value="AgrB"/>
</dbReference>
<feature type="transmembrane region" description="Helical" evidence="8">
    <location>
        <begin position="138"/>
        <end position="167"/>
    </location>
</feature>
<accession>A0ABX2DGN7</accession>